<comment type="caution">
    <text evidence="3">The sequence shown here is derived from an EMBL/GenBank/DDBJ whole genome shotgun (WGS) entry which is preliminary data.</text>
</comment>
<dbReference type="RefSeq" id="WP_149391145.1">
    <property type="nucleotide sequence ID" value="NZ_SMRS01000006.1"/>
</dbReference>
<protein>
    <submittedName>
        <fullName evidence="3">Xanthine dehydrogenase accessory protein XdhC</fullName>
    </submittedName>
</protein>
<dbReference type="OrthoDB" id="61481at2"/>
<name>A0A5A9W1F7_9GAMM</name>
<dbReference type="Proteomes" id="UP000325302">
    <property type="component" value="Unassembled WGS sequence"/>
</dbReference>
<keyword evidence="4" id="KW-1185">Reference proteome</keyword>
<evidence type="ECO:0000313" key="4">
    <source>
        <dbReference type="Proteomes" id="UP000325302"/>
    </source>
</evidence>
<proteinExistence type="predicted"/>
<evidence type="ECO:0000259" key="2">
    <source>
        <dbReference type="Pfam" id="PF13478"/>
    </source>
</evidence>
<dbReference type="EMBL" id="SMRS01000006">
    <property type="protein sequence ID" value="KAA0874412.1"/>
    <property type="molecule type" value="Genomic_DNA"/>
</dbReference>
<dbReference type="Gene3D" id="3.40.50.720">
    <property type="entry name" value="NAD(P)-binding Rossmann-like Domain"/>
    <property type="match status" value="1"/>
</dbReference>
<dbReference type="NCBIfam" id="TIGR02964">
    <property type="entry name" value="xanthine_xdhC"/>
    <property type="match status" value="1"/>
</dbReference>
<feature type="domain" description="XdhC Rossmann" evidence="2">
    <location>
        <begin position="105"/>
        <end position="247"/>
    </location>
</feature>
<reference evidence="3 4" key="1">
    <citation type="submission" date="2019-03" db="EMBL/GenBank/DDBJ databases">
        <title>Nitrincola sp. nov. isolated from an Indian soda lake.</title>
        <authorList>
            <person name="Joshi A."/>
            <person name="Thite S.V."/>
            <person name="Joseph N."/>
            <person name="Dhotre D."/>
            <person name="Moorthy M."/>
            <person name="Shouche Y.S."/>
        </authorList>
    </citation>
    <scope>NUCLEOTIDE SEQUENCE [LARGE SCALE GENOMIC DNA]</scope>
    <source>
        <strain evidence="3 4">MEB193</strain>
    </source>
</reference>
<dbReference type="AlphaFoldDB" id="A0A5A9W1F7"/>
<evidence type="ECO:0000313" key="3">
    <source>
        <dbReference type="EMBL" id="KAA0874412.1"/>
    </source>
</evidence>
<accession>A0A5A9W1F7</accession>
<sequence>MKPWSEALARYQQLGQAHVLISVISRDGSVPREPGSKMLVSRDEAVDTIGGGHLEYRALAYARTLLQAGQACQRLQQFPLAASLGQCCGGQATLLFEVFPAEAKLWLFGAGHVGRALSVILSELPVCLHWVDSRAAEFPAVLPAGVQVHCPERVLDLLDQINAQDSVLVMTHRHDLDYDLCLQLLKRSHPGWIGLIGSRTKAARFRHRFRHAGIQTQQLASWQCPVGLPEVAGKRPMEVAVSIAGQLIQNYQSAAAEKPRHAGLEAADLALWTQLQHTSLLDWETK</sequence>
<dbReference type="InterPro" id="IPR003777">
    <property type="entry name" value="XdhC_CoxI"/>
</dbReference>
<feature type="domain" description="XdhC- CoxI" evidence="1">
    <location>
        <begin position="15"/>
        <end position="72"/>
    </location>
</feature>
<dbReference type="InterPro" id="IPR027051">
    <property type="entry name" value="XdhC_Rossmann_dom"/>
</dbReference>
<dbReference type="PANTHER" id="PTHR30388">
    <property type="entry name" value="ALDEHYDE OXIDOREDUCTASE MOLYBDENUM COFACTOR ASSEMBLY PROTEIN"/>
    <property type="match status" value="1"/>
</dbReference>
<organism evidence="3 4">
    <name type="scientific">Nitrincola tapanii</name>
    <dbReference type="NCBI Taxonomy" id="1708751"/>
    <lineage>
        <taxon>Bacteria</taxon>
        <taxon>Pseudomonadati</taxon>
        <taxon>Pseudomonadota</taxon>
        <taxon>Gammaproteobacteria</taxon>
        <taxon>Oceanospirillales</taxon>
        <taxon>Oceanospirillaceae</taxon>
        <taxon>Nitrincola</taxon>
    </lineage>
</organism>
<dbReference type="InterPro" id="IPR052698">
    <property type="entry name" value="MoCofactor_Util/Proc"/>
</dbReference>
<dbReference type="Pfam" id="PF02625">
    <property type="entry name" value="XdhC_CoxI"/>
    <property type="match status" value="1"/>
</dbReference>
<evidence type="ECO:0000259" key="1">
    <source>
        <dbReference type="Pfam" id="PF02625"/>
    </source>
</evidence>
<gene>
    <name evidence="3" type="primary">xdhC</name>
    <name evidence="3" type="ORF">E1H14_09065</name>
</gene>
<dbReference type="Pfam" id="PF13478">
    <property type="entry name" value="XdhC_C"/>
    <property type="match status" value="1"/>
</dbReference>
<dbReference type="InterPro" id="IPR014308">
    <property type="entry name" value="Xanthine_DH_XdhC"/>
</dbReference>
<dbReference type="PANTHER" id="PTHR30388:SF6">
    <property type="entry name" value="XANTHINE DEHYDROGENASE SUBUNIT A-RELATED"/>
    <property type="match status" value="1"/>
</dbReference>